<dbReference type="EMBL" id="CM042048">
    <property type="protein sequence ID" value="KAI3757173.1"/>
    <property type="molecule type" value="Genomic_DNA"/>
</dbReference>
<reference evidence="2" key="1">
    <citation type="journal article" date="2022" name="Mol. Ecol. Resour.">
        <title>The genomes of chicory, endive, great burdock and yacon provide insights into Asteraceae palaeo-polyploidization history and plant inulin production.</title>
        <authorList>
            <person name="Fan W."/>
            <person name="Wang S."/>
            <person name="Wang H."/>
            <person name="Wang A."/>
            <person name="Jiang F."/>
            <person name="Liu H."/>
            <person name="Zhao H."/>
            <person name="Xu D."/>
            <person name="Zhang Y."/>
        </authorList>
    </citation>
    <scope>NUCLEOTIDE SEQUENCE [LARGE SCALE GENOMIC DNA]</scope>
    <source>
        <strain evidence="2">cv. Niubang</strain>
    </source>
</reference>
<evidence type="ECO:0000313" key="1">
    <source>
        <dbReference type="EMBL" id="KAI3757173.1"/>
    </source>
</evidence>
<reference evidence="1 2" key="2">
    <citation type="journal article" date="2022" name="Mol. Ecol. Resour.">
        <title>The genomes of chicory, endive, great burdock and yacon provide insights into Asteraceae paleo-polyploidization history and plant inulin production.</title>
        <authorList>
            <person name="Fan W."/>
            <person name="Wang S."/>
            <person name="Wang H."/>
            <person name="Wang A."/>
            <person name="Jiang F."/>
            <person name="Liu H."/>
            <person name="Zhao H."/>
            <person name="Xu D."/>
            <person name="Zhang Y."/>
        </authorList>
    </citation>
    <scope>NUCLEOTIDE SEQUENCE [LARGE SCALE GENOMIC DNA]</scope>
    <source>
        <strain evidence="2">cv. Niubang</strain>
    </source>
</reference>
<keyword evidence="2" id="KW-1185">Reference proteome</keyword>
<protein>
    <submittedName>
        <fullName evidence="1">Uncharacterized protein</fullName>
    </submittedName>
</protein>
<comment type="caution">
    <text evidence="1">The sequence shown here is derived from an EMBL/GenBank/DDBJ whole genome shotgun (WGS) entry which is preliminary data.</text>
</comment>
<dbReference type="Proteomes" id="UP001055879">
    <property type="component" value="Linkage Group LG02"/>
</dbReference>
<proteinExistence type="predicted"/>
<accession>A0ACB9EEZ3</accession>
<name>A0ACB9EEZ3_ARCLA</name>
<sequence length="122" mass="13597">MAAKKSSSEGVLSRVSSTISESPIVYRGKRAASDAGFVAKKLLKSTEVIASKPNFSGTDPTELNLSRNNMKENTNWYEVFSFHLYNEFVILKRCSLGFILSPLLLYLMHSITAMGFNHCKQV</sequence>
<organism evidence="1 2">
    <name type="scientific">Arctium lappa</name>
    <name type="common">Greater burdock</name>
    <name type="synonym">Lappa major</name>
    <dbReference type="NCBI Taxonomy" id="4217"/>
    <lineage>
        <taxon>Eukaryota</taxon>
        <taxon>Viridiplantae</taxon>
        <taxon>Streptophyta</taxon>
        <taxon>Embryophyta</taxon>
        <taxon>Tracheophyta</taxon>
        <taxon>Spermatophyta</taxon>
        <taxon>Magnoliopsida</taxon>
        <taxon>eudicotyledons</taxon>
        <taxon>Gunneridae</taxon>
        <taxon>Pentapetalae</taxon>
        <taxon>asterids</taxon>
        <taxon>campanulids</taxon>
        <taxon>Asterales</taxon>
        <taxon>Asteraceae</taxon>
        <taxon>Carduoideae</taxon>
        <taxon>Cardueae</taxon>
        <taxon>Arctiinae</taxon>
        <taxon>Arctium</taxon>
    </lineage>
</organism>
<evidence type="ECO:0000313" key="2">
    <source>
        <dbReference type="Proteomes" id="UP001055879"/>
    </source>
</evidence>
<gene>
    <name evidence="1" type="ORF">L6452_04707</name>
</gene>